<keyword evidence="1" id="KW-0732">Signal</keyword>
<comment type="caution">
    <text evidence="2">The sequence shown here is derived from an EMBL/GenBank/DDBJ whole genome shotgun (WGS) entry which is preliminary data.</text>
</comment>
<organism evidence="2 3">
    <name type="scientific">Kaistia nematophila</name>
    <dbReference type="NCBI Taxonomy" id="2994654"/>
    <lineage>
        <taxon>Bacteria</taxon>
        <taxon>Pseudomonadati</taxon>
        <taxon>Pseudomonadota</taxon>
        <taxon>Alphaproteobacteria</taxon>
        <taxon>Hyphomicrobiales</taxon>
        <taxon>Kaistiaceae</taxon>
        <taxon>Kaistia</taxon>
    </lineage>
</organism>
<protein>
    <recommendedName>
        <fullName evidence="4">DUF1344 domain-containing protein</fullName>
    </recommendedName>
</protein>
<sequence length="90" mass="9199">MRKIALLIPLAGVLAIGPAMAAETMGGVVDYANPATGIVSVGGQTFQVTYPQLLRGVYGGEHVIITKNDNGTVGFQEDSSYSDGGGQTGQ</sequence>
<dbReference type="EMBL" id="JAPKNK010000001">
    <property type="protein sequence ID" value="MCX5567722.1"/>
    <property type="molecule type" value="Genomic_DNA"/>
</dbReference>
<evidence type="ECO:0000313" key="3">
    <source>
        <dbReference type="Proteomes" id="UP001144805"/>
    </source>
</evidence>
<evidence type="ECO:0000313" key="2">
    <source>
        <dbReference type="EMBL" id="MCX5567722.1"/>
    </source>
</evidence>
<feature type="signal peptide" evidence="1">
    <location>
        <begin position="1"/>
        <end position="21"/>
    </location>
</feature>
<name>A0A9X3IJG5_9HYPH</name>
<feature type="chain" id="PRO_5040838023" description="DUF1344 domain-containing protein" evidence="1">
    <location>
        <begin position="22"/>
        <end position="90"/>
    </location>
</feature>
<reference evidence="2" key="1">
    <citation type="submission" date="2022-11" db="EMBL/GenBank/DDBJ databases">
        <title>Biodiversity and phylogenetic relationships of bacteria.</title>
        <authorList>
            <person name="Machado R.A.R."/>
            <person name="Bhat A."/>
            <person name="Loulou A."/>
            <person name="Kallel S."/>
        </authorList>
    </citation>
    <scope>NUCLEOTIDE SEQUENCE</scope>
    <source>
        <strain evidence="2">K-TC2</strain>
    </source>
</reference>
<proteinExistence type="predicted"/>
<keyword evidence="3" id="KW-1185">Reference proteome</keyword>
<gene>
    <name evidence="2" type="ORF">OSH07_00800</name>
</gene>
<accession>A0A9X3IJG5</accession>
<dbReference type="AlphaFoldDB" id="A0A9X3IJG5"/>
<dbReference type="Proteomes" id="UP001144805">
    <property type="component" value="Unassembled WGS sequence"/>
</dbReference>
<evidence type="ECO:0008006" key="4">
    <source>
        <dbReference type="Google" id="ProtNLM"/>
    </source>
</evidence>
<evidence type="ECO:0000256" key="1">
    <source>
        <dbReference type="SAM" id="SignalP"/>
    </source>
</evidence>
<dbReference type="RefSeq" id="WP_266336705.1">
    <property type="nucleotide sequence ID" value="NZ_JAPKNK010000001.1"/>
</dbReference>